<accession>A0A6G9Y6B3</accession>
<keyword evidence="5" id="KW-1185">Reference proteome</keyword>
<evidence type="ECO:0000313" key="5">
    <source>
        <dbReference type="Proteomes" id="UP000503540"/>
    </source>
</evidence>
<keyword evidence="2" id="KW-0560">Oxidoreductase</keyword>
<dbReference type="Pfam" id="PF08240">
    <property type="entry name" value="ADH_N"/>
    <property type="match status" value="1"/>
</dbReference>
<sequence length="317" mass="32032">MMLPFYGGRMRALVSDADSGELTIGEVDAPTPGSGESLVRVAEFGLNRADYLYLRSGVAGFRPGVDAAGVVLAAAADGSGPEPGAAVAFHLPSGGAAAELVAVPSERLARVPDEVPAAVAAALPLAGLVAVRLLELAGPLAGATILGTGMGGGVGQLVIRLAVAGGARVLAVAESGQPVDHLVAAGAEVVTDIAAVPDGSVDVVLESVGGALGSAAAHKLRTAGLLLWFGQASGQPLSLDFFDILRAGQSLTLRQFVYGDNGRPDRDARELERLLVLVAGGELTVPIGHHRDWSHTARLLDDMAGGRLRGKAVLTVS</sequence>
<protein>
    <submittedName>
        <fullName evidence="4">Zinc-binding dehydrogenase</fullName>
    </submittedName>
</protein>
<dbReference type="Pfam" id="PF00107">
    <property type="entry name" value="ADH_zinc_N"/>
    <property type="match status" value="1"/>
</dbReference>
<evidence type="ECO:0000259" key="3">
    <source>
        <dbReference type="SMART" id="SM00829"/>
    </source>
</evidence>
<evidence type="ECO:0000256" key="1">
    <source>
        <dbReference type="ARBA" id="ARBA00022857"/>
    </source>
</evidence>
<evidence type="ECO:0000256" key="2">
    <source>
        <dbReference type="ARBA" id="ARBA00023002"/>
    </source>
</evidence>
<evidence type="ECO:0000313" key="4">
    <source>
        <dbReference type="EMBL" id="QIS08742.1"/>
    </source>
</evidence>
<dbReference type="InterPro" id="IPR013149">
    <property type="entry name" value="ADH-like_C"/>
</dbReference>
<keyword evidence="1" id="KW-0521">NADP</keyword>
<dbReference type="GO" id="GO:0016651">
    <property type="term" value="F:oxidoreductase activity, acting on NAD(P)H"/>
    <property type="evidence" value="ECO:0007669"/>
    <property type="project" value="TreeGrafter"/>
</dbReference>
<dbReference type="KEGG" id="nah:F5544_04140"/>
<feature type="domain" description="Enoyl reductase (ER)" evidence="3">
    <location>
        <begin position="17"/>
        <end position="314"/>
    </location>
</feature>
<dbReference type="Gene3D" id="3.40.50.720">
    <property type="entry name" value="NAD(P)-binding Rossmann-like Domain"/>
    <property type="match status" value="1"/>
</dbReference>
<name>A0A6G9Y6B3_9NOCA</name>
<gene>
    <name evidence="4" type="ORF">F5544_04140</name>
</gene>
<dbReference type="SMART" id="SM00829">
    <property type="entry name" value="PKS_ER"/>
    <property type="match status" value="1"/>
</dbReference>
<proteinExistence type="predicted"/>
<dbReference type="InterPro" id="IPR011032">
    <property type="entry name" value="GroES-like_sf"/>
</dbReference>
<dbReference type="SUPFAM" id="SSF51735">
    <property type="entry name" value="NAD(P)-binding Rossmann-fold domains"/>
    <property type="match status" value="1"/>
</dbReference>
<dbReference type="InterPro" id="IPR020843">
    <property type="entry name" value="ER"/>
</dbReference>
<dbReference type="Proteomes" id="UP000503540">
    <property type="component" value="Chromosome"/>
</dbReference>
<dbReference type="EMBL" id="CP046172">
    <property type="protein sequence ID" value="QIS08742.1"/>
    <property type="molecule type" value="Genomic_DNA"/>
</dbReference>
<dbReference type="InterPro" id="IPR036291">
    <property type="entry name" value="NAD(P)-bd_dom_sf"/>
</dbReference>
<dbReference type="SUPFAM" id="SSF50129">
    <property type="entry name" value="GroES-like"/>
    <property type="match status" value="1"/>
</dbReference>
<dbReference type="Gene3D" id="3.90.180.10">
    <property type="entry name" value="Medium-chain alcohol dehydrogenases, catalytic domain"/>
    <property type="match status" value="1"/>
</dbReference>
<organism evidence="4 5">
    <name type="scientific">Nocardia arthritidis</name>
    <dbReference type="NCBI Taxonomy" id="228602"/>
    <lineage>
        <taxon>Bacteria</taxon>
        <taxon>Bacillati</taxon>
        <taxon>Actinomycetota</taxon>
        <taxon>Actinomycetes</taxon>
        <taxon>Mycobacteriales</taxon>
        <taxon>Nocardiaceae</taxon>
        <taxon>Nocardia</taxon>
    </lineage>
</organism>
<dbReference type="PANTHER" id="PTHR48106">
    <property type="entry name" value="QUINONE OXIDOREDUCTASE PIG3-RELATED"/>
    <property type="match status" value="1"/>
</dbReference>
<dbReference type="GO" id="GO:0070402">
    <property type="term" value="F:NADPH binding"/>
    <property type="evidence" value="ECO:0007669"/>
    <property type="project" value="TreeGrafter"/>
</dbReference>
<dbReference type="InterPro" id="IPR013154">
    <property type="entry name" value="ADH-like_N"/>
</dbReference>
<dbReference type="AlphaFoldDB" id="A0A6G9Y6B3"/>
<reference evidence="4 5" key="1">
    <citation type="journal article" date="2019" name="ACS Chem. Biol.">
        <title>Identification and Mobilization of a Cryptic Antibiotic Biosynthesis Gene Locus from a Human-Pathogenic Nocardia Isolate.</title>
        <authorList>
            <person name="Herisse M."/>
            <person name="Ishida K."/>
            <person name="Porter J.L."/>
            <person name="Howden B."/>
            <person name="Hertweck C."/>
            <person name="Stinear T.P."/>
            <person name="Pidot S.J."/>
        </authorList>
    </citation>
    <scope>NUCLEOTIDE SEQUENCE [LARGE SCALE GENOMIC DNA]</scope>
    <source>
        <strain evidence="4 5">AUSMDU00012717</strain>
    </source>
</reference>